<dbReference type="PROSITE" id="PS51318">
    <property type="entry name" value="TAT"/>
    <property type="match status" value="1"/>
</dbReference>
<name>A0ABW4A9W8_9ACTN</name>
<sequence>MTQTREWLRRAAAVTVAAGVALTGAPVGAASAAAPLTAGVVCYAEGAGSFICWVGIAGGTAPYSTVWSGASFSEVYTTGASGKCTPGRAYTVSATVTDTAAGRVVDPAYFVCRGGPPI</sequence>
<dbReference type="Proteomes" id="UP001597183">
    <property type="component" value="Unassembled WGS sequence"/>
</dbReference>
<keyword evidence="1" id="KW-0732">Signal</keyword>
<evidence type="ECO:0008006" key="4">
    <source>
        <dbReference type="Google" id="ProtNLM"/>
    </source>
</evidence>
<feature type="chain" id="PRO_5046833313" description="Ig-like domain-containing protein" evidence="1">
    <location>
        <begin position="30"/>
        <end position="118"/>
    </location>
</feature>
<evidence type="ECO:0000313" key="2">
    <source>
        <dbReference type="EMBL" id="MFD1367384.1"/>
    </source>
</evidence>
<dbReference type="InterPro" id="IPR006311">
    <property type="entry name" value="TAT_signal"/>
</dbReference>
<evidence type="ECO:0000256" key="1">
    <source>
        <dbReference type="SAM" id="SignalP"/>
    </source>
</evidence>
<feature type="signal peptide" evidence="1">
    <location>
        <begin position="1"/>
        <end position="29"/>
    </location>
</feature>
<keyword evidence="3" id="KW-1185">Reference proteome</keyword>
<organism evidence="2 3">
    <name type="scientific">Actinoplanes sichuanensis</name>
    <dbReference type="NCBI Taxonomy" id="512349"/>
    <lineage>
        <taxon>Bacteria</taxon>
        <taxon>Bacillati</taxon>
        <taxon>Actinomycetota</taxon>
        <taxon>Actinomycetes</taxon>
        <taxon>Micromonosporales</taxon>
        <taxon>Micromonosporaceae</taxon>
        <taxon>Actinoplanes</taxon>
    </lineage>
</organism>
<evidence type="ECO:0000313" key="3">
    <source>
        <dbReference type="Proteomes" id="UP001597183"/>
    </source>
</evidence>
<gene>
    <name evidence="2" type="ORF">ACFQ5G_18665</name>
</gene>
<accession>A0ABW4A9W8</accession>
<comment type="caution">
    <text evidence="2">The sequence shown here is derived from an EMBL/GenBank/DDBJ whole genome shotgun (WGS) entry which is preliminary data.</text>
</comment>
<proteinExistence type="predicted"/>
<dbReference type="EMBL" id="JBHTMK010000023">
    <property type="protein sequence ID" value="MFD1367384.1"/>
    <property type="molecule type" value="Genomic_DNA"/>
</dbReference>
<reference evidence="3" key="1">
    <citation type="journal article" date="2019" name="Int. J. Syst. Evol. Microbiol.">
        <title>The Global Catalogue of Microorganisms (GCM) 10K type strain sequencing project: providing services to taxonomists for standard genome sequencing and annotation.</title>
        <authorList>
            <consortium name="The Broad Institute Genomics Platform"/>
            <consortium name="The Broad Institute Genome Sequencing Center for Infectious Disease"/>
            <person name="Wu L."/>
            <person name="Ma J."/>
        </authorList>
    </citation>
    <scope>NUCLEOTIDE SEQUENCE [LARGE SCALE GENOMIC DNA]</scope>
    <source>
        <strain evidence="3">CCM 7526</strain>
    </source>
</reference>
<protein>
    <recommendedName>
        <fullName evidence="4">Ig-like domain-containing protein</fullName>
    </recommendedName>
</protein>
<dbReference type="RefSeq" id="WP_317796054.1">
    <property type="nucleotide sequence ID" value="NZ_AP028461.1"/>
</dbReference>